<organism evidence="6 7">
    <name type="scientific">Slackia heliotrinireducens (strain ATCC 29202 / DSM 20476 / NCTC 11029 / RHS 1)</name>
    <name type="common">Peptococcus heliotrinreducens</name>
    <dbReference type="NCBI Taxonomy" id="471855"/>
    <lineage>
        <taxon>Bacteria</taxon>
        <taxon>Bacillati</taxon>
        <taxon>Actinomycetota</taxon>
        <taxon>Coriobacteriia</taxon>
        <taxon>Eggerthellales</taxon>
        <taxon>Eggerthellaceae</taxon>
        <taxon>Slackia</taxon>
    </lineage>
</organism>
<feature type="domain" description="HTH tetR-type" evidence="5">
    <location>
        <begin position="12"/>
        <end position="72"/>
    </location>
</feature>
<dbReference type="AlphaFoldDB" id="C7N203"/>
<reference evidence="6 7" key="1">
    <citation type="journal article" date="2009" name="Stand. Genomic Sci.">
        <title>Complete genome sequence of Slackia heliotrinireducens type strain (RHS 1).</title>
        <authorList>
            <person name="Pukall R."/>
            <person name="Lapidus A."/>
            <person name="Nolan M."/>
            <person name="Copeland A."/>
            <person name="Glavina Del Rio T."/>
            <person name="Lucas S."/>
            <person name="Chen F."/>
            <person name="Tice H."/>
            <person name="Cheng J.F."/>
            <person name="Chertkov O."/>
            <person name="Bruce D."/>
            <person name="Goodwin L."/>
            <person name="Kuske C."/>
            <person name="Brettin T."/>
            <person name="Detter J.C."/>
            <person name="Han C."/>
            <person name="Pitluck S."/>
            <person name="Pati A."/>
            <person name="Mavrommatis K."/>
            <person name="Ivanova N."/>
            <person name="Ovchinnikova G."/>
            <person name="Chen A."/>
            <person name="Palaniappan K."/>
            <person name="Schneider S."/>
            <person name="Rohde M."/>
            <person name="Chain P."/>
            <person name="D'haeseleer P."/>
            <person name="Goker M."/>
            <person name="Bristow J."/>
            <person name="Eisen J.A."/>
            <person name="Markowitz V."/>
            <person name="Kyrpides N.C."/>
            <person name="Klenk H.P."/>
            <person name="Hugenholtz P."/>
        </authorList>
    </citation>
    <scope>NUCLEOTIDE SEQUENCE [LARGE SCALE GENOMIC DNA]</scope>
    <source>
        <strain evidence="7">ATCC 29202 / DSM 20476 / NCTC 11029 / RHS 1</strain>
    </source>
</reference>
<name>C7N203_SLAHD</name>
<evidence type="ECO:0000259" key="5">
    <source>
        <dbReference type="PROSITE" id="PS50977"/>
    </source>
</evidence>
<keyword evidence="7" id="KW-1185">Reference proteome</keyword>
<keyword evidence="1" id="KW-0805">Transcription regulation</keyword>
<dbReference type="RefSeq" id="WP_012799542.1">
    <property type="nucleotide sequence ID" value="NC_013165.1"/>
</dbReference>
<feature type="DNA-binding region" description="H-T-H motif" evidence="4">
    <location>
        <begin position="35"/>
        <end position="54"/>
    </location>
</feature>
<dbReference type="Gene3D" id="1.10.357.10">
    <property type="entry name" value="Tetracycline Repressor, domain 2"/>
    <property type="match status" value="1"/>
</dbReference>
<protein>
    <submittedName>
        <fullName evidence="6">Transcriptional regulator</fullName>
    </submittedName>
</protein>
<evidence type="ECO:0000256" key="4">
    <source>
        <dbReference type="PROSITE-ProRule" id="PRU00335"/>
    </source>
</evidence>
<dbReference type="GO" id="GO:0000976">
    <property type="term" value="F:transcription cis-regulatory region binding"/>
    <property type="evidence" value="ECO:0007669"/>
    <property type="project" value="TreeGrafter"/>
</dbReference>
<evidence type="ECO:0000256" key="2">
    <source>
        <dbReference type="ARBA" id="ARBA00023125"/>
    </source>
</evidence>
<evidence type="ECO:0000313" key="7">
    <source>
        <dbReference type="Proteomes" id="UP000002026"/>
    </source>
</evidence>
<keyword evidence="2 4" id="KW-0238">DNA-binding</keyword>
<dbReference type="InterPro" id="IPR009057">
    <property type="entry name" value="Homeodomain-like_sf"/>
</dbReference>
<dbReference type="PANTHER" id="PTHR30055">
    <property type="entry name" value="HTH-TYPE TRANSCRIPTIONAL REGULATOR RUTR"/>
    <property type="match status" value="1"/>
</dbReference>
<evidence type="ECO:0000256" key="3">
    <source>
        <dbReference type="ARBA" id="ARBA00023163"/>
    </source>
</evidence>
<dbReference type="eggNOG" id="COG1309">
    <property type="taxonomic scope" value="Bacteria"/>
</dbReference>
<dbReference type="PROSITE" id="PS50977">
    <property type="entry name" value="HTH_TETR_2"/>
    <property type="match status" value="1"/>
</dbReference>
<evidence type="ECO:0000256" key="1">
    <source>
        <dbReference type="ARBA" id="ARBA00023015"/>
    </source>
</evidence>
<dbReference type="STRING" id="471855.Shel_24360"/>
<keyword evidence="3" id="KW-0804">Transcription</keyword>
<dbReference type="SUPFAM" id="SSF46689">
    <property type="entry name" value="Homeodomain-like"/>
    <property type="match status" value="1"/>
</dbReference>
<dbReference type="PRINTS" id="PR00455">
    <property type="entry name" value="HTHTETR"/>
</dbReference>
<dbReference type="HOGENOM" id="CLU_097458_0_0_11"/>
<dbReference type="Proteomes" id="UP000002026">
    <property type="component" value="Chromosome"/>
</dbReference>
<dbReference type="GO" id="GO:0003700">
    <property type="term" value="F:DNA-binding transcription factor activity"/>
    <property type="evidence" value="ECO:0007669"/>
    <property type="project" value="TreeGrafter"/>
</dbReference>
<dbReference type="EMBL" id="CP001684">
    <property type="protein sequence ID" value="ACV23444.1"/>
    <property type="molecule type" value="Genomic_DNA"/>
</dbReference>
<dbReference type="KEGG" id="shi:Shel_24360"/>
<accession>C7N203</accession>
<dbReference type="PANTHER" id="PTHR30055:SF234">
    <property type="entry name" value="HTH-TYPE TRANSCRIPTIONAL REGULATOR BETI"/>
    <property type="match status" value="1"/>
</dbReference>
<gene>
    <name evidence="6" type="ordered locus">Shel_24360</name>
</gene>
<dbReference type="InterPro" id="IPR001647">
    <property type="entry name" value="HTH_TetR"/>
</dbReference>
<sequence>MELNIFNTDKTPSRRDEIVAAARELYETRGLEETTIKDISDKLGVARSLFYHYFKNKDAVTDAVIDDYVNDFLQMVYYWNEDRTQGDVLGALESCIQMLRRGIFDKDQFRNDLATNENARLYLMFLQRSAEGLAKYVTETTVADYERLHDIRINHVYETFYVLIIGMIGFMRRYPDAPDELLKDLIAQTLRLDMDEDYIRQKEEADSGLKP</sequence>
<proteinExistence type="predicted"/>
<evidence type="ECO:0000313" key="6">
    <source>
        <dbReference type="EMBL" id="ACV23444.1"/>
    </source>
</evidence>
<dbReference type="InterPro" id="IPR050109">
    <property type="entry name" value="HTH-type_TetR-like_transc_reg"/>
</dbReference>
<dbReference type="Pfam" id="PF00440">
    <property type="entry name" value="TetR_N"/>
    <property type="match status" value="1"/>
</dbReference>